<evidence type="ECO:0000313" key="2">
    <source>
        <dbReference type="EMBL" id="NJC71307.1"/>
    </source>
</evidence>
<evidence type="ECO:0000313" key="3">
    <source>
        <dbReference type="Proteomes" id="UP000722989"/>
    </source>
</evidence>
<name>A0ABX0Y1G6_9ACTN</name>
<dbReference type="EMBL" id="JAATVY010000010">
    <property type="protein sequence ID" value="NJC71307.1"/>
    <property type="molecule type" value="Genomic_DNA"/>
</dbReference>
<protein>
    <submittedName>
        <fullName evidence="2">ABC transporter permease</fullName>
    </submittedName>
</protein>
<feature type="transmembrane region" description="Helical" evidence="1">
    <location>
        <begin position="238"/>
        <end position="258"/>
    </location>
</feature>
<sequence>MNGLAGAGALARLVLRRDRVVLPIWVTLLSALPASYAAGTRSLLPTAAEREQYARSIGTNPTFRALLGPVFGSDVGALGAWRSLFVLVIVGLASLLTVIRHTRTDEEAGRRELLGATVVGRHAPLGAALGVTFAADLALGALVALWMVAIGTPVTGALALGASWTVAGWLFAASGGLAAQLTERAGAARGIAIAALSGTYLLRAAGDASGPASGVSWLSWVSPIGWLQQVRPYAGERWWPLAAAAALTVAIGAGAFALSARRDLGAGVLAGRPGPAAAAPALRSPLALAWRLHRGLLAGWAAGFAVYGAVLGASAKGVQDMVAGSSQLADLLRRLGGAAAISDAYLAGVISVTSLGAAAYAVQATLRLRTEEAALRAEPVLATAVSRLRWAASHLAFAVAGPAVVLALLGLLAGLAYGLSVGDVSGQAPRVLAGALVQLPAVWVLTGLATALFGLLPRAAWVAWAALAGFLLVGQFGEIFKLDQKLVDVSPFTHVPKLPGAHLTVTPLAWLVAISAVLVAAGLAGLRYRDIR</sequence>
<feature type="transmembrane region" description="Helical" evidence="1">
    <location>
        <begin position="80"/>
        <end position="102"/>
    </location>
</feature>
<dbReference type="Proteomes" id="UP000722989">
    <property type="component" value="Unassembled WGS sequence"/>
</dbReference>
<feature type="transmembrane region" description="Helical" evidence="1">
    <location>
        <begin position="20"/>
        <end position="38"/>
    </location>
</feature>
<feature type="transmembrane region" description="Helical" evidence="1">
    <location>
        <begin position="123"/>
        <end position="150"/>
    </location>
</feature>
<feature type="transmembrane region" description="Helical" evidence="1">
    <location>
        <begin position="395"/>
        <end position="419"/>
    </location>
</feature>
<feature type="transmembrane region" description="Helical" evidence="1">
    <location>
        <begin position="335"/>
        <end position="362"/>
    </location>
</feature>
<keyword evidence="1" id="KW-0812">Transmembrane</keyword>
<feature type="transmembrane region" description="Helical" evidence="1">
    <location>
        <begin position="156"/>
        <end position="179"/>
    </location>
</feature>
<proteinExistence type="predicted"/>
<keyword evidence="1" id="KW-1133">Transmembrane helix</keyword>
<accession>A0ABX0Y1G6</accession>
<feature type="transmembrane region" description="Helical" evidence="1">
    <location>
        <begin position="461"/>
        <end position="480"/>
    </location>
</feature>
<feature type="transmembrane region" description="Helical" evidence="1">
    <location>
        <begin position="500"/>
        <end position="526"/>
    </location>
</feature>
<organism evidence="2 3">
    <name type="scientific">Planosporangium thailandense</name>
    <dbReference type="NCBI Taxonomy" id="765197"/>
    <lineage>
        <taxon>Bacteria</taxon>
        <taxon>Bacillati</taxon>
        <taxon>Actinomycetota</taxon>
        <taxon>Actinomycetes</taxon>
        <taxon>Micromonosporales</taxon>
        <taxon>Micromonosporaceae</taxon>
        <taxon>Planosporangium</taxon>
    </lineage>
</organism>
<dbReference type="RefSeq" id="WP_167926205.1">
    <property type="nucleotide sequence ID" value="NZ_JAATVY010000010.1"/>
</dbReference>
<keyword evidence="3" id="KW-1185">Reference proteome</keyword>
<evidence type="ECO:0000256" key="1">
    <source>
        <dbReference type="SAM" id="Phobius"/>
    </source>
</evidence>
<keyword evidence="1" id="KW-0472">Membrane</keyword>
<feature type="transmembrane region" description="Helical" evidence="1">
    <location>
        <begin position="191"/>
        <end position="218"/>
    </location>
</feature>
<gene>
    <name evidence="2" type="ORF">HC031_16525</name>
</gene>
<feature type="transmembrane region" description="Helical" evidence="1">
    <location>
        <begin position="431"/>
        <end position="454"/>
    </location>
</feature>
<comment type="caution">
    <text evidence="2">The sequence shown here is derived from an EMBL/GenBank/DDBJ whole genome shotgun (WGS) entry which is preliminary data.</text>
</comment>
<feature type="transmembrane region" description="Helical" evidence="1">
    <location>
        <begin position="296"/>
        <end position="315"/>
    </location>
</feature>
<reference evidence="2 3" key="1">
    <citation type="submission" date="2020-03" db="EMBL/GenBank/DDBJ databases">
        <title>WGS of the type strain of Planosporangium spp.</title>
        <authorList>
            <person name="Thawai C."/>
        </authorList>
    </citation>
    <scope>NUCLEOTIDE SEQUENCE [LARGE SCALE GENOMIC DNA]</scope>
    <source>
        <strain evidence="2 3">TBRC 5610</strain>
    </source>
</reference>